<evidence type="ECO:0000313" key="10">
    <source>
        <dbReference type="Proteomes" id="UP001302274"/>
    </source>
</evidence>
<evidence type="ECO:0000259" key="8">
    <source>
        <dbReference type="Pfam" id="PF02687"/>
    </source>
</evidence>
<dbReference type="Proteomes" id="UP001302274">
    <property type="component" value="Unassembled WGS sequence"/>
</dbReference>
<keyword evidence="3 7" id="KW-0812">Transmembrane</keyword>
<name>A0ABU5VPZ5_9BACT</name>
<feature type="transmembrane region" description="Helical" evidence="7">
    <location>
        <begin position="818"/>
        <end position="838"/>
    </location>
</feature>
<accession>A0ABU5VPZ5</accession>
<evidence type="ECO:0000256" key="2">
    <source>
        <dbReference type="ARBA" id="ARBA00022475"/>
    </source>
</evidence>
<evidence type="ECO:0000256" key="3">
    <source>
        <dbReference type="ARBA" id="ARBA00022692"/>
    </source>
</evidence>
<dbReference type="PANTHER" id="PTHR30287:SF1">
    <property type="entry name" value="INNER MEMBRANE PROTEIN"/>
    <property type="match status" value="1"/>
</dbReference>
<dbReference type="PANTHER" id="PTHR30287">
    <property type="entry name" value="MEMBRANE COMPONENT OF PREDICTED ABC SUPERFAMILY METABOLITE UPTAKE TRANSPORTER"/>
    <property type="match status" value="1"/>
</dbReference>
<dbReference type="EMBL" id="JAYGJQ010000001">
    <property type="protein sequence ID" value="MEA9355123.1"/>
    <property type="molecule type" value="Genomic_DNA"/>
</dbReference>
<keyword evidence="2" id="KW-1003">Cell membrane</keyword>
<evidence type="ECO:0000313" key="9">
    <source>
        <dbReference type="EMBL" id="MEA9355123.1"/>
    </source>
</evidence>
<feature type="compositionally biased region" description="Basic and acidic residues" evidence="6">
    <location>
        <begin position="574"/>
        <end position="584"/>
    </location>
</feature>
<feature type="domain" description="ABC3 transporter permease C-terminal" evidence="8">
    <location>
        <begin position="734"/>
        <end position="837"/>
    </location>
</feature>
<feature type="transmembrane region" description="Helical" evidence="7">
    <location>
        <begin position="474"/>
        <end position="496"/>
    </location>
</feature>
<dbReference type="RefSeq" id="WP_323574612.1">
    <property type="nucleotide sequence ID" value="NZ_JAYGJQ010000001.1"/>
</dbReference>
<gene>
    <name evidence="9" type="ORF">SHI21_02875</name>
</gene>
<protein>
    <submittedName>
        <fullName evidence="9">FtsX-like permease family protein</fullName>
    </submittedName>
</protein>
<proteinExistence type="predicted"/>
<evidence type="ECO:0000256" key="7">
    <source>
        <dbReference type="SAM" id="Phobius"/>
    </source>
</evidence>
<sequence>MPFLKFFWKDFKSDRAFNWFYVLCLTLGIIGLLLVESFKVGIEEKIAKNAKNFIASDLSISTRRALEPSEIKNIEGFLVEKKYPYARWTETYSLVMKVHKDKSETLSKLADLNFVSTEFPYYGSVVLEDQGRKGPGDWNPIHETPTAWMSRDLSWELGIKVGDEIKVGEAIFKVGGIILQDQFSSFRGFNLAPKIFLSYNFLPQTDLIKFGSTATYSYAIKLPSDIPAKAVQKELRKLVIDKSVKIAGPEESSQQISRSLGLLSDYLSLITLMTYLLSLVGLYYFTQHFLSKKLKTFSIYKAMGIKTSFLFRVNFAHLILLTFVSVLISTGLVTIALPYIEGFFSKLVGEELIFRLSALSLLRILGLSFGGSLLALGPLFWGAMQTPVATVFQDLPSELKRIKLYYFLPLLIYIIILAILLANSFKVGSIFLGALGLIIILAAVCFKVFTYLLDRFSGSMKLVNRHASRTLSRYFTSSFTIFICLLMGMTLTTFIFQLESSLRQEFTQTYGDRRPDLFIFDLQDTQAEEFEAITKSEGWNRTIFAPMIRARLIKINGEPLAKRDAPEGDQNFQTREDDNSERTRNRGVNLSYRSELSWSETLVAGKFNGEKCNPEIAPCEISLEQTYARRLGAELGDKLIFDVSGIEVEGIVTSFRTVKWTSFEPNFFILFQPGILEEAPKTYLSSIKVKSIEERRRVFSKMAETFPSVSMLEVSELVRKITTIFDLMAIAIKFISFLSLFVALVVLVAVSFNHLELRKREMSLFYMLGLDTESIKKIYSREFSFLITLCFILSISFGSALTVVIMKKVFNTEAVLRMGFVAPMMAGLGFILFTIVALRVRKLVKNKNLF</sequence>
<organism evidence="9 10">
    <name type="scientific">Bacteriovorax antarcticus</name>
    <dbReference type="NCBI Taxonomy" id="3088717"/>
    <lineage>
        <taxon>Bacteria</taxon>
        <taxon>Pseudomonadati</taxon>
        <taxon>Bdellovibrionota</taxon>
        <taxon>Bacteriovoracia</taxon>
        <taxon>Bacteriovoracales</taxon>
        <taxon>Bacteriovoracaceae</taxon>
        <taxon>Bacteriovorax</taxon>
    </lineage>
</organism>
<dbReference type="Pfam" id="PF02687">
    <property type="entry name" value="FtsX"/>
    <property type="match status" value="1"/>
</dbReference>
<comment type="caution">
    <text evidence="9">The sequence shown here is derived from an EMBL/GenBank/DDBJ whole genome shotgun (WGS) entry which is preliminary data.</text>
</comment>
<dbReference type="InterPro" id="IPR003838">
    <property type="entry name" value="ABC3_permease_C"/>
</dbReference>
<evidence type="ECO:0000256" key="1">
    <source>
        <dbReference type="ARBA" id="ARBA00004651"/>
    </source>
</evidence>
<feature type="transmembrane region" description="Helical" evidence="7">
    <location>
        <begin position="360"/>
        <end position="383"/>
    </location>
</feature>
<comment type="subcellular location">
    <subcellularLocation>
        <location evidence="1">Cell membrane</location>
        <topology evidence="1">Multi-pass membrane protein</topology>
    </subcellularLocation>
</comment>
<evidence type="ECO:0000256" key="5">
    <source>
        <dbReference type="ARBA" id="ARBA00023136"/>
    </source>
</evidence>
<keyword evidence="4 7" id="KW-1133">Transmembrane helix</keyword>
<dbReference type="InterPro" id="IPR038766">
    <property type="entry name" value="Membrane_comp_ABC_pdt"/>
</dbReference>
<feature type="transmembrane region" description="Helical" evidence="7">
    <location>
        <begin position="783"/>
        <end position="806"/>
    </location>
</feature>
<keyword evidence="5 7" id="KW-0472">Membrane</keyword>
<keyword evidence="10" id="KW-1185">Reference proteome</keyword>
<feature type="transmembrane region" description="Helical" evidence="7">
    <location>
        <begin position="404"/>
        <end position="424"/>
    </location>
</feature>
<reference evidence="9 10" key="1">
    <citation type="submission" date="2023-11" db="EMBL/GenBank/DDBJ databases">
        <title>A Novel Polar Bacteriovorax (B. antarcticus) Isolated from the Biocrust in Antarctica.</title>
        <authorList>
            <person name="Mun W."/>
            <person name="Choi S.Y."/>
            <person name="Mitchell R.J."/>
        </authorList>
    </citation>
    <scope>NUCLEOTIDE SEQUENCE [LARGE SCALE GENOMIC DNA]</scope>
    <source>
        <strain evidence="9 10">PP10</strain>
    </source>
</reference>
<feature type="region of interest" description="Disordered" evidence="6">
    <location>
        <begin position="561"/>
        <end position="586"/>
    </location>
</feature>
<feature type="transmembrane region" description="Helical" evidence="7">
    <location>
        <begin position="315"/>
        <end position="340"/>
    </location>
</feature>
<evidence type="ECO:0000256" key="6">
    <source>
        <dbReference type="SAM" id="MobiDB-lite"/>
    </source>
</evidence>
<feature type="transmembrane region" description="Helical" evidence="7">
    <location>
        <begin position="727"/>
        <end position="752"/>
    </location>
</feature>
<feature type="transmembrane region" description="Helical" evidence="7">
    <location>
        <begin position="430"/>
        <end position="453"/>
    </location>
</feature>
<feature type="transmembrane region" description="Helical" evidence="7">
    <location>
        <begin position="266"/>
        <end position="285"/>
    </location>
</feature>
<evidence type="ECO:0000256" key="4">
    <source>
        <dbReference type="ARBA" id="ARBA00022989"/>
    </source>
</evidence>